<feature type="domain" description="Excalibur calcium-binding" evidence="3">
    <location>
        <begin position="320"/>
        <end position="356"/>
    </location>
</feature>
<dbReference type="EMBL" id="LWIC01000001">
    <property type="protein sequence ID" value="ORM31535.1"/>
    <property type="molecule type" value="Genomic_DNA"/>
</dbReference>
<dbReference type="Pfam" id="PF07510">
    <property type="entry name" value="GmrSD_C"/>
    <property type="match status" value="1"/>
</dbReference>
<name>A0A9Q4ZRG5_RHOHA</name>
<feature type="compositionally biased region" description="Low complexity" evidence="1">
    <location>
        <begin position="294"/>
        <end position="309"/>
    </location>
</feature>
<dbReference type="AlphaFoldDB" id="A0A9Q4ZRG5"/>
<evidence type="ECO:0000313" key="5">
    <source>
        <dbReference type="EMBL" id="MBM4625676.1"/>
    </source>
</evidence>
<dbReference type="Proteomes" id="UP000603463">
    <property type="component" value="Unassembled WGS sequence"/>
</dbReference>
<reference evidence="8 9" key="1">
    <citation type="journal article" date="2016" name="Genome Biol. Evol.">
        <title>Pangenome and Phylogenomic Analysis of the Pathogenic Actinobacterium Rhodococcus equi.</title>
        <authorList>
            <person name="Anastasi E."/>
            <person name="MacArthur I."/>
            <person name="Scortti M."/>
            <person name="Alvarez S."/>
            <person name="Giguere S."/>
            <person name="Vazquez-Boland J.A."/>
        </authorList>
    </citation>
    <scope>NUCLEOTIDE SEQUENCE [LARGE SCALE GENOMIC DNA]</scope>
    <source>
        <strain evidence="8 9">PAM1271</strain>
    </source>
</reference>
<accession>A0A9Q4ZRG5</accession>
<feature type="compositionally biased region" description="Basic and acidic residues" evidence="1">
    <location>
        <begin position="345"/>
        <end position="356"/>
    </location>
</feature>
<evidence type="ECO:0000313" key="9">
    <source>
        <dbReference type="Proteomes" id="UP000193518"/>
    </source>
</evidence>
<reference evidence="4" key="2">
    <citation type="submission" date="2019-11" db="EMBL/GenBank/DDBJ databases">
        <title>Spread of Macrolides and rifampicin resistant Rhodococcus equi in clinical isolates in the USA.</title>
        <authorList>
            <person name="Alvarez-Narvaez S."/>
            <person name="Huber L."/>
            <person name="Cohen N.D."/>
            <person name="Slovis N."/>
            <person name="Greiter M."/>
            <person name="Giguere S."/>
            <person name="Hart K."/>
        </authorList>
    </citation>
    <scope>NUCLEOTIDE SEQUENCE</scope>
    <source>
        <strain evidence="4">Lh_17</strain>
        <strain evidence="5">Lh_38</strain>
    </source>
</reference>
<evidence type="ECO:0000313" key="6">
    <source>
        <dbReference type="EMBL" id="NKT81070.1"/>
    </source>
</evidence>
<feature type="region of interest" description="Disordered" evidence="1">
    <location>
        <begin position="207"/>
        <end position="227"/>
    </location>
</feature>
<proteinExistence type="predicted"/>
<organism evidence="6 10">
    <name type="scientific">Rhodococcus hoagii</name>
    <name type="common">Corynebacterium equii</name>
    <dbReference type="NCBI Taxonomy" id="43767"/>
    <lineage>
        <taxon>Bacteria</taxon>
        <taxon>Bacillati</taxon>
        <taxon>Actinomycetota</taxon>
        <taxon>Actinomycetes</taxon>
        <taxon>Mycobacteriales</taxon>
        <taxon>Nocardiaceae</taxon>
        <taxon>Prescottella</taxon>
    </lineage>
</organism>
<sequence>MPAPLHLKSCRPLPFAHRVRSTLLGAAVAATVAASLAACGSSDSAGNTLTVPSASPSTTTPAAKSTTRAATPVAAMTSDAATTALAALETLPVKGRAPKTGYDRALFGQAWSDDVTVAGGHNGCDTRNDILRRDLVDITVKPGSNNCTVLTGTLDDVYTGRTIEFVRGEGTSNAVQVDHVVALSDAWQKGAQQLDETARRNLANDPRNLQAVDGPTNGQKGDGDAATWLPPNKAYRCTYVSRQVEVKAAYGLWVTQAEKDAIARVLGDCGAAPLGATSARALPSTTPTPPAPPVTAAVRQQAPEPAPAVAPVAPRAETVYYANCAAARAAGAAPIYAGQPGYSSKLDRDNDGIACE</sequence>
<dbReference type="Proteomes" id="UP000193518">
    <property type="component" value="Unassembled WGS sequence"/>
</dbReference>
<dbReference type="InterPro" id="IPR011089">
    <property type="entry name" value="GmrSD_C"/>
</dbReference>
<feature type="region of interest" description="Disordered" evidence="1">
    <location>
        <begin position="336"/>
        <end position="356"/>
    </location>
</feature>
<dbReference type="Proteomes" id="UP000608063">
    <property type="component" value="Unassembled WGS sequence"/>
</dbReference>
<dbReference type="EMBL" id="WUXD01000001">
    <property type="protein sequence ID" value="MBM4625676.1"/>
    <property type="molecule type" value="Genomic_DNA"/>
</dbReference>
<dbReference type="EMBL" id="WVDC01000001">
    <property type="protein sequence ID" value="NKW40415.1"/>
    <property type="molecule type" value="Genomic_DNA"/>
</dbReference>
<evidence type="ECO:0000256" key="1">
    <source>
        <dbReference type="SAM" id="MobiDB-lite"/>
    </source>
</evidence>
<reference evidence="6" key="3">
    <citation type="journal article" date="2020" name="Environ. Microbiol.">
        <title>The novel and transferable erm(51) gene confers Macrolides, Lincosamides, and Streptogramins B (MLSB) resistance to clonal Rhodococcus equi in the environment.</title>
        <authorList>
            <person name="Huber L."/>
            <person name="Giguere S."/>
            <person name="Slovis N.M."/>
            <person name="Alvarez-Narvaez S."/>
            <person name="Hart K.A."/>
            <person name="Greiter M."/>
            <person name="Morris E.R.A."/>
            <person name="Cohen N.D."/>
        </authorList>
    </citation>
    <scope>NUCLEOTIDE SEQUENCE</scope>
    <source>
        <strain evidence="6">Lh_116_1</strain>
        <strain evidence="7">Lh_16_1</strain>
    </source>
</reference>
<dbReference type="EMBL" id="WUXR01000008">
    <property type="protein sequence ID" value="MBM4566916.1"/>
    <property type="molecule type" value="Genomic_DNA"/>
</dbReference>
<dbReference type="RefSeq" id="WP_022594756.1">
    <property type="nucleotide sequence ID" value="NZ_AP025268.1"/>
</dbReference>
<evidence type="ECO:0000313" key="7">
    <source>
        <dbReference type="EMBL" id="NKW40415.1"/>
    </source>
</evidence>
<gene>
    <name evidence="8" type="ORF">A5N68_01005</name>
    <name evidence="4" type="ORF">GS441_16150</name>
    <name evidence="5" type="ORF">GS453_02140</name>
    <name evidence="6" type="ORF">GS882_23645</name>
    <name evidence="7" type="ORF">GS947_01955</name>
</gene>
<dbReference type="EMBL" id="WVBC01000034">
    <property type="protein sequence ID" value="NKT81070.1"/>
    <property type="molecule type" value="Genomic_DNA"/>
</dbReference>
<dbReference type="InterPro" id="IPR008613">
    <property type="entry name" value="Excalibur_Ca-bd_domain"/>
</dbReference>
<evidence type="ECO:0000259" key="3">
    <source>
        <dbReference type="SMART" id="SM00894"/>
    </source>
</evidence>
<evidence type="ECO:0000313" key="8">
    <source>
        <dbReference type="EMBL" id="ORM31535.1"/>
    </source>
</evidence>
<protein>
    <submittedName>
        <fullName evidence="6">DUF1524 domain-containing protein</fullName>
    </submittedName>
    <submittedName>
        <fullName evidence="8">Deoxyribonuclease</fullName>
    </submittedName>
</protein>
<feature type="region of interest" description="Disordered" evidence="1">
    <location>
        <begin position="278"/>
        <end position="309"/>
    </location>
</feature>
<dbReference type="PANTHER" id="PTHR24094:SF15">
    <property type="entry name" value="AMP-DEPENDENT SYNTHETASE_LIGASE DOMAIN-CONTAINING PROTEIN-RELATED"/>
    <property type="match status" value="1"/>
</dbReference>
<evidence type="ECO:0000313" key="4">
    <source>
        <dbReference type="EMBL" id="MBM4566916.1"/>
    </source>
</evidence>
<feature type="chain" id="PRO_5044465644" evidence="2">
    <location>
        <begin position="38"/>
        <end position="356"/>
    </location>
</feature>
<dbReference type="Proteomes" id="UP000738270">
    <property type="component" value="Unassembled WGS sequence"/>
</dbReference>
<comment type="caution">
    <text evidence="6">The sequence shown here is derived from an EMBL/GenBank/DDBJ whole genome shotgun (WGS) entry which is preliminary data.</text>
</comment>
<dbReference type="PANTHER" id="PTHR24094">
    <property type="entry name" value="SECRETED PROTEIN"/>
    <property type="match status" value="1"/>
</dbReference>
<keyword evidence="2" id="KW-0732">Signal</keyword>
<dbReference type="Proteomes" id="UP000808906">
    <property type="component" value="Unassembled WGS sequence"/>
</dbReference>
<evidence type="ECO:0000313" key="10">
    <source>
        <dbReference type="Proteomes" id="UP000603463"/>
    </source>
</evidence>
<dbReference type="Pfam" id="PF05901">
    <property type="entry name" value="Excalibur"/>
    <property type="match status" value="1"/>
</dbReference>
<evidence type="ECO:0000256" key="2">
    <source>
        <dbReference type="SAM" id="SignalP"/>
    </source>
</evidence>
<feature type="signal peptide" evidence="2">
    <location>
        <begin position="1"/>
        <end position="37"/>
    </location>
</feature>
<dbReference type="SMART" id="SM00894">
    <property type="entry name" value="Excalibur"/>
    <property type="match status" value="1"/>
</dbReference>